<reference evidence="2 3" key="1">
    <citation type="submission" date="2024-10" db="EMBL/GenBank/DDBJ databases">
        <title>Updated reference genomes for cyclostephanoid diatoms.</title>
        <authorList>
            <person name="Roberts W.R."/>
            <person name="Alverson A.J."/>
        </authorList>
    </citation>
    <scope>NUCLEOTIDE SEQUENCE [LARGE SCALE GENOMIC DNA]</scope>
    <source>
        <strain evidence="2 3">AJA232-27</strain>
    </source>
</reference>
<feature type="region of interest" description="Disordered" evidence="1">
    <location>
        <begin position="271"/>
        <end position="301"/>
    </location>
</feature>
<evidence type="ECO:0000313" key="2">
    <source>
        <dbReference type="EMBL" id="KAL3756653.1"/>
    </source>
</evidence>
<evidence type="ECO:0000256" key="1">
    <source>
        <dbReference type="SAM" id="MobiDB-lite"/>
    </source>
</evidence>
<feature type="compositionally biased region" description="Polar residues" evidence="1">
    <location>
        <begin position="271"/>
        <end position="284"/>
    </location>
</feature>
<comment type="caution">
    <text evidence="2">The sequence shown here is derived from an EMBL/GenBank/DDBJ whole genome shotgun (WGS) entry which is preliminary data.</text>
</comment>
<dbReference type="AlphaFoldDB" id="A0ABD3M1F6"/>
<dbReference type="Proteomes" id="UP001530293">
    <property type="component" value="Unassembled WGS sequence"/>
</dbReference>
<feature type="region of interest" description="Disordered" evidence="1">
    <location>
        <begin position="419"/>
        <end position="443"/>
    </location>
</feature>
<sequence>MVISTCPLPSSTTETANTITNSKLETQHTLRPIARTVAKSMFNNRIHRRVKRNKLRFDGDTATSKLTCHVVAHHPIARNRARYNRQLLNLKSARNDKSESDNLTDKIRRRRIHLIHHHHPIARNRACYNQKRIEFHSESHCSLDDESTVGANNLSNEVVTELNSQPSFGDLNHAFDDNSFTETHAMGLSESSDDKENVDPRSERYRDIAEISSASVKSATSGPLLPVKEYCQHLDNNPSPDSVNLLLVTKESEKALSTSLNLEDACENNASDSLAANNGDTTLHASKDDSHPPSLTNSELLVPADESTTVLTSSESHQLTVLISSGVYEYIQASRQRDTLSLLDDLAIPYVVVDGMDQAQKVKRDALFQISGIRGNYPQIFVTAVSGDDTHHFLGGYDWLQSCNIEELSAIVGTTKNSEGTIVKDDNTHGNNPPDSSSTPSSSAIEATNAHLILLISNGVYDKVQESNQTFALTRFSDIDIPYSIVDGMDPLQRDKRDALFAVSGIRGNYPQIFASTKDANGVPTFLGGYDWLRAIEIDDLKSLLHTGKRNS</sequence>
<keyword evidence="3" id="KW-1185">Reference proteome</keyword>
<accession>A0ABD3M1F6</accession>
<gene>
    <name evidence="2" type="ORF">ACHAWU_002556</name>
</gene>
<feature type="compositionally biased region" description="Low complexity" evidence="1">
    <location>
        <begin position="433"/>
        <end position="443"/>
    </location>
</feature>
<name>A0ABD3M1F6_9STRA</name>
<protein>
    <submittedName>
        <fullName evidence="2">Uncharacterized protein</fullName>
    </submittedName>
</protein>
<organism evidence="2 3">
    <name type="scientific">Discostella pseudostelligera</name>
    <dbReference type="NCBI Taxonomy" id="259834"/>
    <lineage>
        <taxon>Eukaryota</taxon>
        <taxon>Sar</taxon>
        <taxon>Stramenopiles</taxon>
        <taxon>Ochrophyta</taxon>
        <taxon>Bacillariophyta</taxon>
        <taxon>Coscinodiscophyceae</taxon>
        <taxon>Thalassiosirophycidae</taxon>
        <taxon>Stephanodiscales</taxon>
        <taxon>Stephanodiscaceae</taxon>
        <taxon>Discostella</taxon>
    </lineage>
</organism>
<evidence type="ECO:0000313" key="3">
    <source>
        <dbReference type="Proteomes" id="UP001530293"/>
    </source>
</evidence>
<proteinExistence type="predicted"/>
<dbReference type="EMBL" id="JALLBG020000299">
    <property type="protein sequence ID" value="KAL3756653.1"/>
    <property type="molecule type" value="Genomic_DNA"/>
</dbReference>